<dbReference type="EMBL" id="CAOQHR010000008">
    <property type="protein sequence ID" value="CAI6338636.1"/>
    <property type="molecule type" value="Genomic_DNA"/>
</dbReference>
<dbReference type="CDD" id="cd02440">
    <property type="entry name" value="AdoMet_MTases"/>
    <property type="match status" value="1"/>
</dbReference>
<evidence type="ECO:0000259" key="1">
    <source>
        <dbReference type="Pfam" id="PF13649"/>
    </source>
</evidence>
<dbReference type="AlphaFoldDB" id="A0A9W4UPJ1"/>
<protein>
    <recommendedName>
        <fullName evidence="1">Methyltransferase domain-containing protein</fullName>
    </recommendedName>
</protein>
<evidence type="ECO:0000313" key="3">
    <source>
        <dbReference type="Proteomes" id="UP001152607"/>
    </source>
</evidence>
<dbReference type="InterPro" id="IPR041698">
    <property type="entry name" value="Methyltransf_25"/>
</dbReference>
<dbReference type="Gene3D" id="3.40.50.150">
    <property type="entry name" value="Vaccinia Virus protein VP39"/>
    <property type="match status" value="1"/>
</dbReference>
<dbReference type="Proteomes" id="UP001152607">
    <property type="component" value="Unassembled WGS sequence"/>
</dbReference>
<dbReference type="OrthoDB" id="66144at2759"/>
<dbReference type="Pfam" id="PF13649">
    <property type="entry name" value="Methyltransf_25"/>
    <property type="match status" value="1"/>
</dbReference>
<dbReference type="SUPFAM" id="SSF53335">
    <property type="entry name" value="S-adenosyl-L-methionine-dependent methyltransferases"/>
    <property type="match status" value="1"/>
</dbReference>
<keyword evidence="3" id="KW-1185">Reference proteome</keyword>
<comment type="caution">
    <text evidence="2">The sequence shown here is derived from an EMBL/GenBank/DDBJ whole genome shotgun (WGS) entry which is preliminary data.</text>
</comment>
<evidence type="ECO:0000313" key="2">
    <source>
        <dbReference type="EMBL" id="CAI6338636.1"/>
    </source>
</evidence>
<organism evidence="2 3">
    <name type="scientific">Periconia digitata</name>
    <dbReference type="NCBI Taxonomy" id="1303443"/>
    <lineage>
        <taxon>Eukaryota</taxon>
        <taxon>Fungi</taxon>
        <taxon>Dikarya</taxon>
        <taxon>Ascomycota</taxon>
        <taxon>Pezizomycotina</taxon>
        <taxon>Dothideomycetes</taxon>
        <taxon>Pleosporomycetidae</taxon>
        <taxon>Pleosporales</taxon>
        <taxon>Massarineae</taxon>
        <taxon>Periconiaceae</taxon>
        <taxon>Periconia</taxon>
    </lineage>
</organism>
<accession>A0A9W4UPJ1</accession>
<feature type="domain" description="Methyltransferase" evidence="1">
    <location>
        <begin position="63"/>
        <end position="136"/>
    </location>
</feature>
<proteinExistence type="predicted"/>
<reference evidence="2" key="1">
    <citation type="submission" date="2023-01" db="EMBL/GenBank/DDBJ databases">
        <authorList>
            <person name="Van Ghelder C."/>
            <person name="Rancurel C."/>
        </authorList>
    </citation>
    <scope>NUCLEOTIDE SEQUENCE</scope>
    <source>
        <strain evidence="2">CNCM I-4278</strain>
    </source>
</reference>
<name>A0A9W4UPJ1_9PLEO</name>
<dbReference type="InterPro" id="IPR029063">
    <property type="entry name" value="SAM-dependent_MTases_sf"/>
</dbReference>
<gene>
    <name evidence="2" type="ORF">PDIGIT_LOCUS11767</name>
</gene>
<sequence length="165" mass="18298">MADEQFLEKVFTATSTDESRKLYDQWASSYDSDMAIHEFTAPQMVAERVSKYLENSKPSKTQIVDAGCGSGAVGVELSKLGYLAIDGLDISQGMLDVARKLDVYRELNIADLTKRLDVEDGAYDALVCCGTFTHGHLGHGPLEDFVRVVQSRRTICRHVLSIITY</sequence>